<evidence type="ECO:0000313" key="8">
    <source>
        <dbReference type="Proteomes" id="UP000309215"/>
    </source>
</evidence>
<reference evidence="7 8" key="1">
    <citation type="submission" date="2019-04" db="EMBL/GenBank/DDBJ databases">
        <authorList>
            <person name="Li Y."/>
            <person name="Wang J."/>
        </authorList>
    </citation>
    <scope>NUCLEOTIDE SEQUENCE [LARGE SCALE GENOMIC DNA]</scope>
    <source>
        <strain evidence="7 8">DSM 14668</strain>
    </source>
</reference>
<evidence type="ECO:0000256" key="5">
    <source>
        <dbReference type="PROSITE-ProRule" id="PRU00335"/>
    </source>
</evidence>
<proteinExistence type="predicted"/>
<name>A0A4U1J3D4_9BACT</name>
<accession>A0A4U1J3D4</accession>
<dbReference type="InterPro" id="IPR050109">
    <property type="entry name" value="HTH-type_TetR-like_transc_reg"/>
</dbReference>
<dbReference type="OrthoDB" id="9787680at2"/>
<gene>
    <name evidence="7" type="ORF">E8A74_31150</name>
</gene>
<evidence type="ECO:0000313" key="7">
    <source>
        <dbReference type="EMBL" id="TKD01553.1"/>
    </source>
</evidence>
<keyword evidence="8" id="KW-1185">Reference proteome</keyword>
<feature type="domain" description="HTH tetR-type" evidence="6">
    <location>
        <begin position="5"/>
        <end position="65"/>
    </location>
</feature>
<dbReference type="GO" id="GO:0000976">
    <property type="term" value="F:transcription cis-regulatory region binding"/>
    <property type="evidence" value="ECO:0007669"/>
    <property type="project" value="TreeGrafter"/>
</dbReference>
<dbReference type="GO" id="GO:0003700">
    <property type="term" value="F:DNA-binding transcription factor activity"/>
    <property type="evidence" value="ECO:0007669"/>
    <property type="project" value="TreeGrafter"/>
</dbReference>
<keyword evidence="4" id="KW-0804">Transcription</keyword>
<sequence length="203" mass="22308">MTAEAEARGRILAVARRLFYAHGFGRVTMDEIASELAMSKKTLYRHFASKEVLCEAVIDATFTTIDAELAAVLDDAALGFEDKLERFMRLVAGGYEAARGPLLTDLQRDAPSLWARVDQWRSKVVHTRTRALFAAGKHAGVFRPDVPEDFVVRIVLNNVQNILRPDVLTALGMSFPEAFAHCKALLLDGIRARPEGGGRSAAP</sequence>
<dbReference type="PANTHER" id="PTHR30055">
    <property type="entry name" value="HTH-TYPE TRANSCRIPTIONAL REGULATOR RUTR"/>
    <property type="match status" value="1"/>
</dbReference>
<dbReference type="Gene3D" id="1.10.10.60">
    <property type="entry name" value="Homeodomain-like"/>
    <property type="match status" value="1"/>
</dbReference>
<feature type="DNA-binding region" description="H-T-H motif" evidence="5">
    <location>
        <begin position="28"/>
        <end position="47"/>
    </location>
</feature>
<evidence type="ECO:0000256" key="3">
    <source>
        <dbReference type="ARBA" id="ARBA00023125"/>
    </source>
</evidence>
<dbReference type="InterPro" id="IPR009057">
    <property type="entry name" value="Homeodomain-like_sf"/>
</dbReference>
<keyword evidence="1" id="KW-0678">Repressor</keyword>
<dbReference type="Proteomes" id="UP000309215">
    <property type="component" value="Unassembled WGS sequence"/>
</dbReference>
<evidence type="ECO:0000259" key="6">
    <source>
        <dbReference type="PROSITE" id="PS50977"/>
    </source>
</evidence>
<dbReference type="PANTHER" id="PTHR30055:SF175">
    <property type="entry name" value="HTH-TYPE TRANSCRIPTIONAL REPRESSOR KSTR2"/>
    <property type="match status" value="1"/>
</dbReference>
<dbReference type="Pfam" id="PF00440">
    <property type="entry name" value="TetR_N"/>
    <property type="match status" value="1"/>
</dbReference>
<organism evidence="7 8">
    <name type="scientific">Polyangium fumosum</name>
    <dbReference type="NCBI Taxonomy" id="889272"/>
    <lineage>
        <taxon>Bacteria</taxon>
        <taxon>Pseudomonadati</taxon>
        <taxon>Myxococcota</taxon>
        <taxon>Polyangia</taxon>
        <taxon>Polyangiales</taxon>
        <taxon>Polyangiaceae</taxon>
        <taxon>Polyangium</taxon>
    </lineage>
</organism>
<dbReference type="RefSeq" id="WP_136932751.1">
    <property type="nucleotide sequence ID" value="NZ_SSMQ01000039.1"/>
</dbReference>
<comment type="caution">
    <text evidence="7">The sequence shown here is derived from an EMBL/GenBank/DDBJ whole genome shotgun (WGS) entry which is preliminary data.</text>
</comment>
<dbReference type="PRINTS" id="PR00455">
    <property type="entry name" value="HTHTETR"/>
</dbReference>
<dbReference type="SUPFAM" id="SSF48498">
    <property type="entry name" value="Tetracyclin repressor-like, C-terminal domain"/>
    <property type="match status" value="1"/>
</dbReference>
<protein>
    <submittedName>
        <fullName evidence="7">TetR/AcrR family transcriptional regulator</fullName>
    </submittedName>
</protein>
<dbReference type="AlphaFoldDB" id="A0A4U1J3D4"/>
<dbReference type="PROSITE" id="PS50977">
    <property type="entry name" value="HTH_TETR_2"/>
    <property type="match status" value="1"/>
</dbReference>
<dbReference type="Gene3D" id="1.10.357.10">
    <property type="entry name" value="Tetracycline Repressor, domain 2"/>
    <property type="match status" value="1"/>
</dbReference>
<keyword evidence="3 5" id="KW-0238">DNA-binding</keyword>
<keyword evidence="2" id="KW-0805">Transcription regulation</keyword>
<evidence type="ECO:0000256" key="2">
    <source>
        <dbReference type="ARBA" id="ARBA00023015"/>
    </source>
</evidence>
<dbReference type="EMBL" id="SSMQ01000039">
    <property type="protein sequence ID" value="TKD01553.1"/>
    <property type="molecule type" value="Genomic_DNA"/>
</dbReference>
<dbReference type="SUPFAM" id="SSF46689">
    <property type="entry name" value="Homeodomain-like"/>
    <property type="match status" value="1"/>
</dbReference>
<evidence type="ECO:0000256" key="4">
    <source>
        <dbReference type="ARBA" id="ARBA00023163"/>
    </source>
</evidence>
<evidence type="ECO:0000256" key="1">
    <source>
        <dbReference type="ARBA" id="ARBA00022491"/>
    </source>
</evidence>
<dbReference type="InterPro" id="IPR001647">
    <property type="entry name" value="HTH_TetR"/>
</dbReference>
<dbReference type="InterPro" id="IPR036271">
    <property type="entry name" value="Tet_transcr_reg_TetR-rel_C_sf"/>
</dbReference>